<sequence>MVYFISLVNKTAITKNGGLEMTLLVLVSISKRGLVEESGISNGQSEYHQLLRTMGILGKVAKKKAQYDCAF</sequence>
<evidence type="ECO:0000313" key="2">
    <source>
        <dbReference type="Proteomes" id="UP001238540"/>
    </source>
</evidence>
<gene>
    <name evidence="1" type="ORF">QWZ16_02265</name>
</gene>
<dbReference type="EMBL" id="JAUFQC010000001">
    <property type="protein sequence ID" value="MDN3608597.1"/>
    <property type="molecule type" value="Genomic_DNA"/>
</dbReference>
<protein>
    <submittedName>
        <fullName evidence="1">Uncharacterized protein</fullName>
    </submittedName>
</protein>
<reference evidence="2" key="1">
    <citation type="journal article" date="2019" name="Int. J. Syst. Evol. Microbiol.">
        <title>The Global Catalogue of Microorganisms (GCM) 10K type strain sequencing project: providing services to taxonomists for standard genome sequencing and annotation.</title>
        <authorList>
            <consortium name="The Broad Institute Genomics Platform"/>
            <consortium name="The Broad Institute Genome Sequencing Center for Infectious Disease"/>
            <person name="Wu L."/>
            <person name="Ma J."/>
        </authorList>
    </citation>
    <scope>NUCLEOTIDE SEQUENCE [LARGE SCALE GENOMIC DNA]</scope>
    <source>
        <strain evidence="2">CECT 7398</strain>
    </source>
</reference>
<accession>A0ABT8BN71</accession>
<name>A0ABT8BN71_9VIBR</name>
<organism evidence="1 2">
    <name type="scientific">Vibrio ostreicida</name>
    <dbReference type="NCBI Taxonomy" id="526588"/>
    <lineage>
        <taxon>Bacteria</taxon>
        <taxon>Pseudomonadati</taxon>
        <taxon>Pseudomonadota</taxon>
        <taxon>Gammaproteobacteria</taxon>
        <taxon>Vibrionales</taxon>
        <taxon>Vibrionaceae</taxon>
        <taxon>Vibrio</taxon>
    </lineage>
</organism>
<evidence type="ECO:0000313" key="1">
    <source>
        <dbReference type="EMBL" id="MDN3608597.1"/>
    </source>
</evidence>
<keyword evidence="2" id="KW-1185">Reference proteome</keyword>
<proteinExistence type="predicted"/>
<dbReference type="RefSeq" id="WP_170883813.1">
    <property type="nucleotide sequence ID" value="NZ_JABEYA020000028.1"/>
</dbReference>
<comment type="caution">
    <text evidence="1">The sequence shown here is derived from an EMBL/GenBank/DDBJ whole genome shotgun (WGS) entry which is preliminary data.</text>
</comment>
<dbReference type="Proteomes" id="UP001238540">
    <property type="component" value="Unassembled WGS sequence"/>
</dbReference>